<dbReference type="SUPFAM" id="SSF52540">
    <property type="entry name" value="P-loop containing nucleoside triphosphate hydrolases"/>
    <property type="match status" value="1"/>
</dbReference>
<reference evidence="3" key="1">
    <citation type="journal article" date="2020" name="Nat. Genet.">
        <title>Genomic diversifications of five Gossypium allopolyploid species and their impact on cotton improvement.</title>
        <authorList>
            <person name="Chen Z.J."/>
            <person name="Sreedasyam A."/>
            <person name="Ando A."/>
            <person name="Song Q."/>
            <person name="De Santiago L.M."/>
            <person name="Hulse-Kemp A.M."/>
            <person name="Ding M."/>
            <person name="Ye W."/>
            <person name="Kirkbride R.C."/>
            <person name="Jenkins J."/>
            <person name="Plott C."/>
            <person name="Lovell J."/>
            <person name="Lin Y.M."/>
            <person name="Vaughn R."/>
            <person name="Liu B."/>
            <person name="Simpson S."/>
            <person name="Scheffler B.E."/>
            <person name="Wen L."/>
            <person name="Saski C.A."/>
            <person name="Grover C.E."/>
            <person name="Hu G."/>
            <person name="Conover J.L."/>
            <person name="Carlson J.W."/>
            <person name="Shu S."/>
            <person name="Boston L.B."/>
            <person name="Williams M."/>
            <person name="Peterson D.G."/>
            <person name="McGee K."/>
            <person name="Jones D.C."/>
            <person name="Wendel J.F."/>
            <person name="Stelly D.M."/>
            <person name="Grimwood J."/>
            <person name="Schmutz J."/>
        </authorList>
    </citation>
    <scope>NUCLEOTIDE SEQUENCE [LARGE SCALE GENOMIC DNA]</scope>
    <source>
        <strain evidence="3">cv. TM-1</strain>
    </source>
</reference>
<dbReference type="InterPro" id="IPR002182">
    <property type="entry name" value="NB-ARC"/>
</dbReference>
<evidence type="ECO:0000259" key="2">
    <source>
        <dbReference type="Pfam" id="PF00931"/>
    </source>
</evidence>
<evidence type="ECO:0000313" key="4">
    <source>
        <dbReference type="RefSeq" id="XP_040938042.1"/>
    </source>
</evidence>
<evidence type="ECO:0000256" key="1">
    <source>
        <dbReference type="ARBA" id="ARBA00022821"/>
    </source>
</evidence>
<keyword evidence="1" id="KW-0611">Plant defense</keyword>
<dbReference type="GeneID" id="121210033"/>
<evidence type="ECO:0000313" key="3">
    <source>
        <dbReference type="Proteomes" id="UP000818029"/>
    </source>
</evidence>
<feature type="domain" description="NB-ARC" evidence="2">
    <location>
        <begin position="5"/>
        <end position="105"/>
    </location>
</feature>
<dbReference type="Proteomes" id="UP000818029">
    <property type="component" value="Chromosome A11"/>
</dbReference>
<proteinExistence type="predicted"/>
<sequence length="125" mass="14611">MVNTQNKIAERLGLELEGTDMDMRAAKLRERIKKKKKILIILDDIWVFLDLEALGIPSADEHKGCKILMTSRRRKVLKLMGSQKMKILPIELLKEDEAWKLFKNLKKSPKNVQDCRSLLQQLQRL</sequence>
<protein>
    <submittedName>
        <fullName evidence="4">Probable disease resistance protein At1g61300</fullName>
    </submittedName>
</protein>
<dbReference type="PANTHER" id="PTHR36766:SF64">
    <property type="entry name" value="OS12G0206100 PROTEIN"/>
    <property type="match status" value="1"/>
</dbReference>
<accession>A0ABM2Z787</accession>
<gene>
    <name evidence="4" type="primary">LOC121210033</name>
</gene>
<dbReference type="InterPro" id="IPR027417">
    <property type="entry name" value="P-loop_NTPase"/>
</dbReference>
<organism evidence="3 4">
    <name type="scientific">Gossypium hirsutum</name>
    <name type="common">Upland cotton</name>
    <name type="synonym">Gossypium mexicanum</name>
    <dbReference type="NCBI Taxonomy" id="3635"/>
    <lineage>
        <taxon>Eukaryota</taxon>
        <taxon>Viridiplantae</taxon>
        <taxon>Streptophyta</taxon>
        <taxon>Embryophyta</taxon>
        <taxon>Tracheophyta</taxon>
        <taxon>Spermatophyta</taxon>
        <taxon>Magnoliopsida</taxon>
        <taxon>eudicotyledons</taxon>
        <taxon>Gunneridae</taxon>
        <taxon>Pentapetalae</taxon>
        <taxon>rosids</taxon>
        <taxon>malvids</taxon>
        <taxon>Malvales</taxon>
        <taxon>Malvaceae</taxon>
        <taxon>Malvoideae</taxon>
        <taxon>Gossypium</taxon>
    </lineage>
</organism>
<dbReference type="Gene3D" id="3.40.50.300">
    <property type="entry name" value="P-loop containing nucleotide triphosphate hydrolases"/>
    <property type="match status" value="1"/>
</dbReference>
<reference evidence="4" key="2">
    <citation type="submission" date="2025-08" db="UniProtKB">
        <authorList>
            <consortium name="RefSeq"/>
        </authorList>
    </citation>
    <scope>IDENTIFICATION</scope>
</reference>
<dbReference type="PANTHER" id="PTHR36766">
    <property type="entry name" value="PLANT BROAD-SPECTRUM MILDEW RESISTANCE PROTEIN RPW8"/>
    <property type="match status" value="1"/>
</dbReference>
<dbReference type="RefSeq" id="XP_040938042.1">
    <property type="nucleotide sequence ID" value="XM_041082108.1"/>
</dbReference>
<dbReference type="Pfam" id="PF00931">
    <property type="entry name" value="NB-ARC"/>
    <property type="match status" value="1"/>
</dbReference>
<keyword evidence="3" id="KW-1185">Reference proteome</keyword>
<name>A0ABM2Z787_GOSHI</name>